<dbReference type="VEuPathDB" id="TriTrypDB:Tb427_000318800"/>
<evidence type="ECO:0000256" key="6">
    <source>
        <dbReference type="ARBA" id="ARBA00023180"/>
    </source>
</evidence>
<keyword evidence="6" id="KW-0325">Glycoprotein</keyword>
<dbReference type="Gene3D" id="1.10.470.10">
    <property type="entry name" value="Variant Surface Glycoprotein, subunit A, domain 2"/>
    <property type="match status" value="1"/>
</dbReference>
<dbReference type="GO" id="GO:0005886">
    <property type="term" value="C:plasma membrane"/>
    <property type="evidence" value="ECO:0007669"/>
    <property type="project" value="UniProtKB-SubCell"/>
</dbReference>
<dbReference type="EMBL" id="KX701132">
    <property type="protein sequence ID" value="APD75088.1"/>
    <property type="molecule type" value="Genomic_DNA"/>
</dbReference>
<keyword evidence="3" id="KW-1003">Cell membrane</keyword>
<dbReference type="Gene3D" id="3.90.150.10">
    <property type="entry name" value="Variant Surface Glycoprotein, subunit A domain 1"/>
    <property type="match status" value="1"/>
</dbReference>
<evidence type="ECO:0000256" key="8">
    <source>
        <dbReference type="SAM" id="MobiDB-lite"/>
    </source>
</evidence>
<evidence type="ECO:0000256" key="1">
    <source>
        <dbReference type="ARBA" id="ARBA00002523"/>
    </source>
</evidence>
<feature type="compositionally biased region" description="Basic and acidic residues" evidence="8">
    <location>
        <begin position="385"/>
        <end position="407"/>
    </location>
</feature>
<protein>
    <submittedName>
        <fullName evidence="10">Variant surface glycoprotein 1125.4891</fullName>
    </submittedName>
</protein>
<dbReference type="SUPFAM" id="SSF58087">
    <property type="entry name" value="Variant surface glycoprotein (N-terminal domain)"/>
    <property type="match status" value="1"/>
</dbReference>
<dbReference type="GO" id="GO:0042783">
    <property type="term" value="P:symbiont-mediated evasion of host immune response"/>
    <property type="evidence" value="ECO:0007669"/>
    <property type="project" value="InterPro"/>
</dbReference>
<evidence type="ECO:0000256" key="3">
    <source>
        <dbReference type="ARBA" id="ARBA00022475"/>
    </source>
</evidence>
<evidence type="ECO:0000256" key="5">
    <source>
        <dbReference type="ARBA" id="ARBA00023136"/>
    </source>
</evidence>
<dbReference type="InterPro" id="IPR001812">
    <property type="entry name" value="Trypano_VSG_A_N_dom"/>
</dbReference>
<keyword evidence="7" id="KW-0449">Lipoprotein</keyword>
<keyword evidence="5" id="KW-0472">Membrane</keyword>
<dbReference type="InterPro" id="IPR027446">
    <property type="entry name" value="VSG_C_dom_sf"/>
</dbReference>
<name>A0A1J0RBB1_9TRYP</name>
<evidence type="ECO:0000256" key="2">
    <source>
        <dbReference type="ARBA" id="ARBA00004609"/>
    </source>
</evidence>
<reference evidence="10" key="1">
    <citation type="submission" date="2016-08" db="EMBL/GenBank/DDBJ databases">
        <title>VSG repertoire of Trypanosoma brucei EATRO 1125.</title>
        <authorList>
            <person name="Cross G.A."/>
        </authorList>
    </citation>
    <scope>NUCLEOTIDE SEQUENCE</scope>
    <source>
        <strain evidence="10">EATRO 1125</strain>
    </source>
</reference>
<dbReference type="SUPFAM" id="SSF118251">
    <property type="entry name" value="Variant surface glycoprotein MITAT 1.2, VSG 221, C-terminal domain"/>
    <property type="match status" value="1"/>
</dbReference>
<comment type="subcellular location">
    <subcellularLocation>
        <location evidence="2">Cell membrane</location>
        <topology evidence="2">Lipid-anchor</topology>
        <topology evidence="2">GPI-anchor</topology>
    </subcellularLocation>
</comment>
<dbReference type="Gene3D" id="4.10.110.20">
    <property type="entry name" value="Variant surface glycoprotein MITAT 1.2, VSG 221, C-terminal domain"/>
    <property type="match status" value="1"/>
</dbReference>
<dbReference type="VEuPathDB" id="TriTrypDB:Tb1125.11.100"/>
<feature type="domain" description="Trypanosome variant surface glycoprotein A-type N-terminal" evidence="9">
    <location>
        <begin position="6"/>
        <end position="322"/>
    </location>
</feature>
<dbReference type="AlphaFoldDB" id="A0A1J0RBB1"/>
<organism evidence="10">
    <name type="scientific">Trypanosoma brucei</name>
    <dbReference type="NCBI Taxonomy" id="5691"/>
    <lineage>
        <taxon>Eukaryota</taxon>
        <taxon>Discoba</taxon>
        <taxon>Euglenozoa</taxon>
        <taxon>Kinetoplastea</taxon>
        <taxon>Metakinetoplastina</taxon>
        <taxon>Trypanosomatida</taxon>
        <taxon>Trypanosomatidae</taxon>
        <taxon>Trypanosoma</taxon>
    </lineage>
</organism>
<comment type="function">
    <text evidence="1">VSG forms a coat on the surface of the parasite. The trypanosome evades the immune response of the host by expressing a series of antigenically distinct VSGs from an estimated 1000 VSG genes.</text>
</comment>
<evidence type="ECO:0000256" key="7">
    <source>
        <dbReference type="ARBA" id="ARBA00023288"/>
    </source>
</evidence>
<sequence length="432" mass="46045">MKSSTDQLKAIQNSKAAELRTGIYIAKNSGATEVRKVSLLRAYISQTTTKAMSHFSYTAIPQAIKTVAHATYLKGNLDEFLNLMVDAKGSTTTGCLVTTSPTIASKGAGTISGTPCKRQLSEAAATTLKQTQLTSDGFPHLLTRADGSNLNQATDTATCKILDGSTRGFANAAAIDQTIAVAGGYITIPTTNAAVTLNDLTKLGTTTAGKPTAFVNLFTAKNGISTELSENFKNTTGKPTERVDLVQIAKNVLLSTEEQKTKDGKAELVQFLGDDDETKINDALKLVDDETIPEGIGGNPKEQKLSQITDENLLNTILGHYEMHLSDTIAKLRATLAEKEAAEKGAKKTTEQVCSEIKDQKACDTNKKCTYDKTKEEGKRCTLSEEGKQAVEKEKAANQETGGKDAKATNTTGSSSFVVNKAPFLLAFLILA</sequence>
<keyword evidence="4" id="KW-0336">GPI-anchor</keyword>
<evidence type="ECO:0000256" key="4">
    <source>
        <dbReference type="ARBA" id="ARBA00022622"/>
    </source>
</evidence>
<accession>A0A1J0RBB1</accession>
<feature type="region of interest" description="Disordered" evidence="8">
    <location>
        <begin position="385"/>
        <end position="413"/>
    </location>
</feature>
<proteinExistence type="predicted"/>
<dbReference type="Pfam" id="PF00913">
    <property type="entry name" value="Trypan_glycop"/>
    <property type="match status" value="1"/>
</dbReference>
<dbReference type="VEuPathDB" id="TriTrypDB:Tb927.11.100"/>
<evidence type="ECO:0000313" key="10">
    <source>
        <dbReference type="EMBL" id="APD75088.1"/>
    </source>
</evidence>
<evidence type="ECO:0000259" key="9">
    <source>
        <dbReference type="Pfam" id="PF00913"/>
    </source>
</evidence>
<dbReference type="GO" id="GO:0098552">
    <property type="term" value="C:side of membrane"/>
    <property type="evidence" value="ECO:0007669"/>
    <property type="project" value="UniProtKB-KW"/>
</dbReference>